<protein>
    <submittedName>
        <fullName evidence="2">DUF2243 domain-containing protein</fullName>
    </submittedName>
</protein>
<organism evidence="2 3">
    <name type="scientific">Deinococcus terrestris</name>
    <dbReference type="NCBI Taxonomy" id="2651870"/>
    <lineage>
        <taxon>Bacteria</taxon>
        <taxon>Thermotogati</taxon>
        <taxon>Deinococcota</taxon>
        <taxon>Deinococci</taxon>
        <taxon>Deinococcales</taxon>
        <taxon>Deinococcaceae</taxon>
        <taxon>Deinococcus</taxon>
    </lineage>
</organism>
<keyword evidence="1" id="KW-0472">Membrane</keyword>
<accession>A0A7X1NWR0</accession>
<keyword evidence="3" id="KW-1185">Reference proteome</keyword>
<feature type="transmembrane region" description="Helical" evidence="1">
    <location>
        <begin position="98"/>
        <end position="115"/>
    </location>
</feature>
<reference evidence="2 3" key="1">
    <citation type="submission" date="2019-10" db="EMBL/GenBank/DDBJ databases">
        <title>Deinococcus sp. isolated from soil.</title>
        <authorList>
            <person name="Li Y."/>
            <person name="Wang J."/>
        </authorList>
    </citation>
    <scope>NUCLEOTIDE SEQUENCE [LARGE SCALE GENOMIC DNA]</scope>
    <source>
        <strain evidence="2 3">SDU3-2</strain>
    </source>
</reference>
<evidence type="ECO:0000313" key="3">
    <source>
        <dbReference type="Proteomes" id="UP000484842"/>
    </source>
</evidence>
<keyword evidence="1" id="KW-1133">Transmembrane helix</keyword>
<dbReference type="EMBL" id="WBSL01000003">
    <property type="protein sequence ID" value="MPY66874.1"/>
    <property type="molecule type" value="Genomic_DNA"/>
</dbReference>
<dbReference type="Proteomes" id="UP000484842">
    <property type="component" value="Unassembled WGS sequence"/>
</dbReference>
<feature type="transmembrane region" description="Helical" evidence="1">
    <location>
        <begin position="18"/>
        <end position="42"/>
    </location>
</feature>
<gene>
    <name evidence="2" type="ORF">F8S09_09255</name>
</gene>
<dbReference type="AlphaFoldDB" id="A0A7X1NWR0"/>
<feature type="transmembrane region" description="Helical" evidence="1">
    <location>
        <begin position="135"/>
        <end position="157"/>
    </location>
</feature>
<dbReference type="InterPro" id="IPR018719">
    <property type="entry name" value="DUF2243_membrane"/>
</dbReference>
<sequence>MTVTEGPPLRTNTNPRSWLWGGVFLGLGLGGFFDGIVLHQILQWHHLLSEVYLPTTLENLKINTVADGFFHAATWVFTLIGIFLLWQGTRGQHVTWSTRALVGALLLGWGLFNVVEGLVDHQILQIHHVRPGPNQALYDVGFLVWGAAMLLIGWALMRQPRAGSVRA</sequence>
<evidence type="ECO:0000313" key="2">
    <source>
        <dbReference type="EMBL" id="MPY66874.1"/>
    </source>
</evidence>
<dbReference type="RefSeq" id="WP_152871204.1">
    <property type="nucleotide sequence ID" value="NZ_WBSL01000003.1"/>
</dbReference>
<feature type="transmembrane region" description="Helical" evidence="1">
    <location>
        <begin position="62"/>
        <end position="86"/>
    </location>
</feature>
<evidence type="ECO:0000256" key="1">
    <source>
        <dbReference type="SAM" id="Phobius"/>
    </source>
</evidence>
<keyword evidence="1" id="KW-0812">Transmembrane</keyword>
<proteinExistence type="predicted"/>
<comment type="caution">
    <text evidence="2">The sequence shown here is derived from an EMBL/GenBank/DDBJ whole genome shotgun (WGS) entry which is preliminary data.</text>
</comment>
<dbReference type="Pfam" id="PF10002">
    <property type="entry name" value="DUF2243"/>
    <property type="match status" value="1"/>
</dbReference>
<name>A0A7X1NWR0_9DEIO</name>